<dbReference type="GO" id="GO:0006281">
    <property type="term" value="P:DNA repair"/>
    <property type="evidence" value="ECO:0007669"/>
    <property type="project" value="TreeGrafter"/>
</dbReference>
<dbReference type="SMART" id="SM00382">
    <property type="entry name" value="AAA"/>
    <property type="match status" value="1"/>
</dbReference>
<dbReference type="STRING" id="337451.A0A443PEJ4"/>
<dbReference type="Pfam" id="PF23007">
    <property type="entry name" value="DnaA_N-like_STI"/>
    <property type="match status" value="1"/>
</dbReference>
<evidence type="ECO:0000256" key="1">
    <source>
        <dbReference type="ARBA" id="ARBA00023054"/>
    </source>
</evidence>
<dbReference type="EMBL" id="QPKB01000007">
    <property type="protein sequence ID" value="RWR89193.1"/>
    <property type="molecule type" value="Genomic_DNA"/>
</dbReference>
<dbReference type="InterPro" id="IPR054506">
    <property type="entry name" value="DnaA_N-like_STI"/>
</dbReference>
<organism evidence="5 6">
    <name type="scientific">Cinnamomum micranthum f. kanehirae</name>
    <dbReference type="NCBI Taxonomy" id="337451"/>
    <lineage>
        <taxon>Eukaryota</taxon>
        <taxon>Viridiplantae</taxon>
        <taxon>Streptophyta</taxon>
        <taxon>Embryophyta</taxon>
        <taxon>Tracheophyta</taxon>
        <taxon>Spermatophyta</taxon>
        <taxon>Magnoliopsida</taxon>
        <taxon>Magnoliidae</taxon>
        <taxon>Laurales</taxon>
        <taxon>Lauraceae</taxon>
        <taxon>Cinnamomum</taxon>
    </lineage>
</organism>
<dbReference type="GO" id="GO:0005663">
    <property type="term" value="C:DNA replication factor C complex"/>
    <property type="evidence" value="ECO:0007669"/>
    <property type="project" value="TreeGrafter"/>
</dbReference>
<name>A0A443PEJ4_9MAGN</name>
<dbReference type="Gene3D" id="1.10.8.60">
    <property type="match status" value="1"/>
</dbReference>
<dbReference type="Gene3D" id="3.40.50.300">
    <property type="entry name" value="P-loop containing nucleotide triphosphate hydrolases"/>
    <property type="match status" value="1"/>
</dbReference>
<dbReference type="GO" id="GO:0009360">
    <property type="term" value="C:DNA polymerase III complex"/>
    <property type="evidence" value="ECO:0007669"/>
    <property type="project" value="InterPro"/>
</dbReference>
<feature type="region of interest" description="Disordered" evidence="3">
    <location>
        <begin position="989"/>
        <end position="1018"/>
    </location>
</feature>
<feature type="compositionally biased region" description="Basic and acidic residues" evidence="3">
    <location>
        <begin position="839"/>
        <end position="848"/>
    </location>
</feature>
<dbReference type="InterPro" id="IPR050238">
    <property type="entry name" value="DNA_Rep/Repair_Clamp_Loader"/>
</dbReference>
<evidence type="ECO:0000259" key="4">
    <source>
        <dbReference type="SMART" id="SM00382"/>
    </source>
</evidence>
<keyword evidence="6" id="KW-1185">Reference proteome</keyword>
<dbReference type="PANTHER" id="PTHR11669:SF46">
    <property type="entry name" value="PROTEIN STICHEL-LIKE 3"/>
    <property type="match status" value="1"/>
</dbReference>
<feature type="region of interest" description="Disordered" evidence="3">
    <location>
        <begin position="65"/>
        <end position="98"/>
    </location>
</feature>
<dbReference type="InterPro" id="IPR003593">
    <property type="entry name" value="AAA+_ATPase"/>
</dbReference>
<accession>A0A443PEJ4</accession>
<dbReference type="SUPFAM" id="SSF48019">
    <property type="entry name" value="post-AAA+ oligomerization domain-like"/>
    <property type="match status" value="1"/>
</dbReference>
<keyword evidence="1 2" id="KW-0175">Coiled coil</keyword>
<dbReference type="InterPro" id="IPR022754">
    <property type="entry name" value="DNA_pol_III_gamma-3"/>
</dbReference>
<feature type="coiled-coil region" evidence="2">
    <location>
        <begin position="756"/>
        <end position="783"/>
    </location>
</feature>
<dbReference type="InterPro" id="IPR008921">
    <property type="entry name" value="DNA_pol3_clamp-load_cplx_C"/>
</dbReference>
<dbReference type="GO" id="GO:0003677">
    <property type="term" value="F:DNA binding"/>
    <property type="evidence" value="ECO:0007669"/>
    <property type="project" value="InterPro"/>
</dbReference>
<dbReference type="InterPro" id="IPR012763">
    <property type="entry name" value="DNA_pol_III_sug/sutau_N"/>
</dbReference>
<dbReference type="GO" id="GO:0005524">
    <property type="term" value="F:ATP binding"/>
    <property type="evidence" value="ECO:0007669"/>
    <property type="project" value="InterPro"/>
</dbReference>
<dbReference type="InterPro" id="IPR027417">
    <property type="entry name" value="P-loop_NTPase"/>
</dbReference>
<dbReference type="PANTHER" id="PTHR11669">
    <property type="entry name" value="REPLICATION FACTOR C / DNA POLYMERASE III GAMMA-TAU SUBUNIT"/>
    <property type="match status" value="1"/>
</dbReference>
<dbReference type="Pfam" id="PF13177">
    <property type="entry name" value="DNA_pol3_delta2"/>
    <property type="match status" value="1"/>
</dbReference>
<comment type="caution">
    <text evidence="5">The sequence shown here is derived from an EMBL/GenBank/DDBJ whole genome shotgun (WGS) entry which is preliminary data.</text>
</comment>
<dbReference type="GO" id="GO:0003689">
    <property type="term" value="F:DNA clamp loader activity"/>
    <property type="evidence" value="ECO:0007669"/>
    <property type="project" value="TreeGrafter"/>
</dbReference>
<feature type="compositionally biased region" description="Basic and acidic residues" evidence="3">
    <location>
        <begin position="89"/>
        <end position="98"/>
    </location>
</feature>
<dbReference type="Gene3D" id="1.20.272.10">
    <property type="match status" value="1"/>
</dbReference>
<evidence type="ECO:0000256" key="2">
    <source>
        <dbReference type="SAM" id="Coils"/>
    </source>
</evidence>
<dbReference type="NCBIfam" id="TIGR02397">
    <property type="entry name" value="dnaX_nterm"/>
    <property type="match status" value="1"/>
</dbReference>
<feature type="domain" description="AAA+ ATPase" evidence="4">
    <location>
        <begin position="479"/>
        <end position="620"/>
    </location>
</feature>
<feature type="region of interest" description="Disordered" evidence="3">
    <location>
        <begin position="823"/>
        <end position="848"/>
    </location>
</feature>
<proteinExistence type="predicted"/>
<dbReference type="OrthoDB" id="1906110at2759"/>
<dbReference type="SUPFAM" id="SSF52540">
    <property type="entry name" value="P-loop containing nucleoside triphosphate hydrolases"/>
    <property type="match status" value="1"/>
</dbReference>
<feature type="compositionally biased region" description="Polar residues" evidence="3">
    <location>
        <begin position="990"/>
        <end position="1010"/>
    </location>
</feature>
<feature type="compositionally biased region" description="Basic and acidic residues" evidence="3">
    <location>
        <begin position="143"/>
        <end position="158"/>
    </location>
</feature>
<dbReference type="Pfam" id="PF12169">
    <property type="entry name" value="DNA_pol3_gamma3"/>
    <property type="match status" value="1"/>
</dbReference>
<evidence type="ECO:0000313" key="5">
    <source>
        <dbReference type="EMBL" id="RWR89193.1"/>
    </source>
</evidence>
<sequence length="1294" mass="145345">MSGTVCGKFGKGEIGGIGDHLRNHVHLTNCIHLKNHMHMRHTVGADRNCVRDLIALERSQSLRDFSTSPLPRHSPPAVDPLVKKGRRSLGGERGREGRRLLQSSMPIASLATSKVGVEEVVGEDNGEIYFNEISRMNGGRGSRRNEEERMSKKTHESDFLSGSEKPLLNGYDLVLIKDLVSREVEPQDKKISYKRNHGQKVHCEQLKELSGFREDAESSHIYPHGRRLPEEKTSEEVEAKFLRYCNGLTRLKRHKLKGFGRAQSSTGGRNIRANNELSVASNSLPPHSACQNFYIEGGEQEDMEPEVTLTPKNGCGVPWNWSRIQDGGKTFLDFAGRNLSRGLSDSKFREGKVPSAQGLRIVSDKPVASYHWRSYQDSDSDELPLLIEPSVSQESTDNAARTCENLGELRIFASHSLEHSRDYNSSSKLRMSNRQNSRGHSNSRHLSLTQKYMPKTFKDLVGQKLVVQALSNAVVSKKIGLLYVFYGPHGTGKTSCAHIFAKALNCHSTEHPKPCGSCDSCIGHEMGKNQNVQEVGPVDNFDFNGVMDLLESMNMSQFPSQHRVLIIDDCDSLPPDSWRAISKVIDIAPQRVVFILVSTSLDNLPHIIISRCQKFFFPKLKSVDMIHTLQRITVNEDLEIDKDALKLIASQSDGSLSNAEMILDQLGLIGRRISVPLVQELVGLISDEKLVDLLDLALSADTVNTVKSLREIVEAGVEPLALMSQLATVISDILAGSYVFSNGRLRRKFFRKQMLSKEVLEKLRQALKTLSEAERQLRVSSDRLTWLTAVLLQLAPDHQYALPNTSTDPSFSQSPMVINYTGEKDIPRKRNGGQAEMPNNKRDSTTRIENLNTDHADDGYVKNNYISRKKHVMALQTSVSSPDITKASEGYPGHGYKELEEIWFKVLEKMQSNTVKKFMRQEGKLISIRFDAVSSVHLIFSSQANKSKAEKFRGHILQAFASVLGSPLTIEIRCEPRKDMRVEAQVPHVPTTSESGSAQYITKPDSSTYNRKSKTRSENYMRSLSKDIGKEVGSSQATRLHSVSLQMSESEVVKIEASEECGCSEHADSVTKLEERDRESWLEKAASFHQQPILVPLLEKRKFREQSKSQSIVRRKVSLADIINQARGYTLKSFWSRPKVISIAKKLEQDNLIIKFHFLSYISIPASGEFSPTGHLHGRLLVQGFQEIGIQIEKLALLESFYDPWGKAPTFEIQGKEATFSAEAHPMCKIFVCQLSKAVITLVGHLSLLRKQSVPCTGWEENEMGMEKQEAWVSYLTMHDFTLTELWEKERPLE</sequence>
<dbReference type="Proteomes" id="UP000283530">
    <property type="component" value="Unassembled WGS sequence"/>
</dbReference>
<feature type="region of interest" description="Disordered" evidence="3">
    <location>
        <begin position="137"/>
        <end position="162"/>
    </location>
</feature>
<feature type="region of interest" description="Disordered" evidence="3">
    <location>
        <begin position="423"/>
        <end position="446"/>
    </location>
</feature>
<reference evidence="5 6" key="1">
    <citation type="journal article" date="2019" name="Nat. Plants">
        <title>Stout camphor tree genome fills gaps in understanding of flowering plant genome evolution.</title>
        <authorList>
            <person name="Chaw S.M."/>
            <person name="Liu Y.C."/>
            <person name="Wu Y.W."/>
            <person name="Wang H.Y."/>
            <person name="Lin C.I."/>
            <person name="Wu C.S."/>
            <person name="Ke H.M."/>
            <person name="Chang L.Y."/>
            <person name="Hsu C.Y."/>
            <person name="Yang H.T."/>
            <person name="Sudianto E."/>
            <person name="Hsu M.H."/>
            <person name="Wu K.P."/>
            <person name="Wang L.N."/>
            <person name="Leebens-Mack J.H."/>
            <person name="Tsai I.J."/>
        </authorList>
    </citation>
    <scope>NUCLEOTIDE SEQUENCE [LARGE SCALE GENOMIC DNA]</scope>
    <source>
        <strain evidence="6">cv. Chaw 1501</strain>
        <tissue evidence="5">Young leaves</tissue>
    </source>
</reference>
<evidence type="ECO:0000256" key="3">
    <source>
        <dbReference type="SAM" id="MobiDB-lite"/>
    </source>
</evidence>
<gene>
    <name evidence="5" type="ORF">CKAN_01824200</name>
</gene>
<evidence type="ECO:0000313" key="6">
    <source>
        <dbReference type="Proteomes" id="UP000283530"/>
    </source>
</evidence>
<dbReference type="GO" id="GO:0006261">
    <property type="term" value="P:DNA-templated DNA replication"/>
    <property type="evidence" value="ECO:0007669"/>
    <property type="project" value="TreeGrafter"/>
</dbReference>
<protein>
    <submittedName>
        <fullName evidence="5">Protein STICHEL-like protein 3 isoform X1</fullName>
    </submittedName>
</protein>
<dbReference type="GO" id="GO:0003887">
    <property type="term" value="F:DNA-directed DNA polymerase activity"/>
    <property type="evidence" value="ECO:0007669"/>
    <property type="project" value="InterPro"/>
</dbReference>